<organism evidence="5 6">
    <name type="scientific">Trichoderma breve</name>
    <dbReference type="NCBI Taxonomy" id="2034170"/>
    <lineage>
        <taxon>Eukaryota</taxon>
        <taxon>Fungi</taxon>
        <taxon>Dikarya</taxon>
        <taxon>Ascomycota</taxon>
        <taxon>Pezizomycotina</taxon>
        <taxon>Sordariomycetes</taxon>
        <taxon>Hypocreomycetidae</taxon>
        <taxon>Hypocreales</taxon>
        <taxon>Hypocreaceae</taxon>
        <taxon>Trichoderma</taxon>
    </lineage>
</organism>
<evidence type="ECO:0000256" key="4">
    <source>
        <dbReference type="RuleBase" id="RU000363"/>
    </source>
</evidence>
<dbReference type="GO" id="GO:0016491">
    <property type="term" value="F:oxidoreductase activity"/>
    <property type="evidence" value="ECO:0007669"/>
    <property type="project" value="UniProtKB-KW"/>
</dbReference>
<evidence type="ECO:0000313" key="5">
    <source>
        <dbReference type="EMBL" id="KAJ4857214.1"/>
    </source>
</evidence>
<keyword evidence="2" id="KW-0521">NADP</keyword>
<dbReference type="InterPro" id="IPR002347">
    <property type="entry name" value="SDR_fam"/>
</dbReference>
<dbReference type="InterPro" id="IPR036291">
    <property type="entry name" value="NAD(P)-bd_dom_sf"/>
</dbReference>
<dbReference type="PRINTS" id="PR00080">
    <property type="entry name" value="SDRFAMILY"/>
</dbReference>
<dbReference type="Pfam" id="PF00106">
    <property type="entry name" value="adh_short"/>
    <property type="match status" value="1"/>
</dbReference>
<dbReference type="PANTHER" id="PTHR24320">
    <property type="entry name" value="RETINOL DEHYDROGENASE"/>
    <property type="match status" value="1"/>
</dbReference>
<proteinExistence type="inferred from homology"/>
<dbReference type="EMBL" id="JAOPEN010000005">
    <property type="protein sequence ID" value="KAJ4857214.1"/>
    <property type="molecule type" value="Genomic_DNA"/>
</dbReference>
<accession>A0A9W9B9J7</accession>
<keyword evidence="3" id="KW-0560">Oxidoreductase</keyword>
<evidence type="ECO:0000256" key="2">
    <source>
        <dbReference type="ARBA" id="ARBA00022857"/>
    </source>
</evidence>
<evidence type="ECO:0000256" key="3">
    <source>
        <dbReference type="ARBA" id="ARBA00023002"/>
    </source>
</evidence>
<reference evidence="5" key="1">
    <citation type="submission" date="2022-09" db="EMBL/GenBank/DDBJ databases">
        <title>Chromosome-level assembly of Trichoderma breve T069, a fungus used in development of biopesticide product.</title>
        <authorList>
            <person name="Lin R."/>
            <person name="Liu T."/>
        </authorList>
    </citation>
    <scope>NUCLEOTIDE SEQUENCE</scope>
    <source>
        <strain evidence="5">T069</strain>
    </source>
</reference>
<sequence length="322" mass="34732">MAWTEASIPDLTGKVILVTGGNSGLGLETVKQLALHGAKVYVGARSESRAKQAINEILSQHQSLPKERLQWLPLDLENLQNVIEAAKILSTTENRLDVLVNNAGIGPETFITTKEGLEQTIGVNHVGHFVLTKSLLPLLKATAKVPGSDVRIVTVSSVAEKFAPKSNNFTSIKDLKDPGAANPNDYASRKATFKRYGASKLANILFTKELQNKLTQEDANITAMTLDPGPVSTESGMGIFPGVLKPVLKLVMKSVAKGALTQLFCATAVEVAKNPDRYKGQFLNGPDKIDQPSDKARNRELARSLWRITEEALAEAGISTLP</sequence>
<dbReference type="SUPFAM" id="SSF51735">
    <property type="entry name" value="NAD(P)-binding Rossmann-fold domains"/>
    <property type="match status" value="1"/>
</dbReference>
<comment type="similarity">
    <text evidence="1 4">Belongs to the short-chain dehydrogenases/reductases (SDR) family.</text>
</comment>
<evidence type="ECO:0000256" key="1">
    <source>
        <dbReference type="ARBA" id="ARBA00006484"/>
    </source>
</evidence>
<name>A0A9W9B9J7_9HYPO</name>
<gene>
    <name evidence="5" type="ORF">T069G_08111</name>
</gene>
<dbReference type="GeneID" id="80870009"/>
<dbReference type="AlphaFoldDB" id="A0A9W9B9J7"/>
<dbReference type="Proteomes" id="UP001140511">
    <property type="component" value="Unassembled WGS sequence"/>
</dbReference>
<protein>
    <submittedName>
        <fullName evidence="5">Short chain dehydrogenase domain-containing protein</fullName>
    </submittedName>
</protein>
<comment type="caution">
    <text evidence="5">The sequence shown here is derived from an EMBL/GenBank/DDBJ whole genome shotgun (WGS) entry which is preliminary data.</text>
</comment>
<keyword evidence="6" id="KW-1185">Reference proteome</keyword>
<dbReference type="Gene3D" id="3.40.50.720">
    <property type="entry name" value="NAD(P)-binding Rossmann-like Domain"/>
    <property type="match status" value="1"/>
</dbReference>
<dbReference type="PANTHER" id="PTHR24320:SF282">
    <property type="entry name" value="WW DOMAIN-CONTAINING OXIDOREDUCTASE"/>
    <property type="match status" value="1"/>
</dbReference>
<evidence type="ECO:0000313" key="6">
    <source>
        <dbReference type="Proteomes" id="UP001140511"/>
    </source>
</evidence>
<dbReference type="RefSeq" id="XP_056026270.1">
    <property type="nucleotide sequence ID" value="XM_056175321.1"/>
</dbReference>
<dbReference type="PRINTS" id="PR00081">
    <property type="entry name" value="GDHRDH"/>
</dbReference>